<dbReference type="KEGG" id="pdh:B9T62_35885"/>
<gene>
    <name evidence="3" type="ORF">B9T62_35885</name>
</gene>
<dbReference type="Proteomes" id="UP000249890">
    <property type="component" value="Chromosome"/>
</dbReference>
<feature type="domain" description="Copper amine oxidase-like N-terminal" evidence="2">
    <location>
        <begin position="64"/>
        <end position="138"/>
    </location>
</feature>
<dbReference type="AlphaFoldDB" id="A0A2Z2KPK7"/>
<organism evidence="3 4">
    <name type="scientific">Paenibacillus donghaensis</name>
    <dbReference type="NCBI Taxonomy" id="414771"/>
    <lineage>
        <taxon>Bacteria</taxon>
        <taxon>Bacillati</taxon>
        <taxon>Bacillota</taxon>
        <taxon>Bacilli</taxon>
        <taxon>Bacillales</taxon>
        <taxon>Paenibacillaceae</taxon>
        <taxon>Paenibacillus</taxon>
    </lineage>
</organism>
<evidence type="ECO:0000259" key="2">
    <source>
        <dbReference type="Pfam" id="PF07833"/>
    </source>
</evidence>
<feature type="signal peptide" evidence="1">
    <location>
        <begin position="1"/>
        <end position="30"/>
    </location>
</feature>
<protein>
    <recommendedName>
        <fullName evidence="2">Copper amine oxidase-like N-terminal domain-containing protein</fullName>
    </recommendedName>
</protein>
<reference evidence="3 4" key="1">
    <citation type="submission" date="2017-06" db="EMBL/GenBank/DDBJ databases">
        <title>Complete genome sequence of Paenibacillus donghaensis KCTC 13049T isolated from East Sea sediment, South Korea.</title>
        <authorList>
            <person name="Jung B.K."/>
            <person name="Hong S.-J."/>
            <person name="Shin J.-H."/>
        </authorList>
    </citation>
    <scope>NUCLEOTIDE SEQUENCE [LARGE SCALE GENOMIC DNA]</scope>
    <source>
        <strain evidence="3 4">KCTC 13049</strain>
    </source>
</reference>
<evidence type="ECO:0000313" key="4">
    <source>
        <dbReference type="Proteomes" id="UP000249890"/>
    </source>
</evidence>
<dbReference type="EMBL" id="CP021780">
    <property type="protein sequence ID" value="ASA25643.1"/>
    <property type="molecule type" value="Genomic_DNA"/>
</dbReference>
<feature type="chain" id="PRO_5016440346" description="Copper amine oxidase-like N-terminal domain-containing protein" evidence="1">
    <location>
        <begin position="31"/>
        <end position="237"/>
    </location>
</feature>
<evidence type="ECO:0000313" key="3">
    <source>
        <dbReference type="EMBL" id="ASA25643.1"/>
    </source>
</evidence>
<name>A0A2Z2KPK7_9BACL</name>
<proteinExistence type="predicted"/>
<keyword evidence="4" id="KW-1185">Reference proteome</keyword>
<keyword evidence="1" id="KW-0732">Signal</keyword>
<sequence length="237" mass="25918">MRFNKDKVKGFVTGMLTTALFASLMGTAFAASGTLKSIKVVEGGIKLFVEGQLVKPLDASGNIVEPFIYDGTTYLPLRALSNALTKNEKPVKWDPDTSSIYVGQAPVAAQTDIAELEVYNTDGKVYKETNYQILDKKVAIFNGLDSNSYYTYILHSNYSVLNGQFIVPYTRLGDNDTSSLKFYSVDKKGNETLLKEYATSAGDETTDVDVNISGVEILKIKVGSRGVLYNTILTGIK</sequence>
<dbReference type="InterPro" id="IPR012854">
    <property type="entry name" value="Cu_amine_oxidase-like_N"/>
</dbReference>
<evidence type="ECO:0000256" key="1">
    <source>
        <dbReference type="SAM" id="SignalP"/>
    </source>
</evidence>
<dbReference type="Pfam" id="PF07833">
    <property type="entry name" value="Cu_amine_oxidN1"/>
    <property type="match status" value="1"/>
</dbReference>
<accession>A0A2Z2KPK7</accession>